<evidence type="ECO:0000313" key="3">
    <source>
        <dbReference type="Proteomes" id="UP000271098"/>
    </source>
</evidence>
<dbReference type="AlphaFoldDB" id="A0A183DRZ3"/>
<organism evidence="4">
    <name type="scientific">Gongylonema pulchrum</name>
    <dbReference type="NCBI Taxonomy" id="637853"/>
    <lineage>
        <taxon>Eukaryota</taxon>
        <taxon>Metazoa</taxon>
        <taxon>Ecdysozoa</taxon>
        <taxon>Nematoda</taxon>
        <taxon>Chromadorea</taxon>
        <taxon>Rhabditida</taxon>
        <taxon>Spirurina</taxon>
        <taxon>Spiruromorpha</taxon>
        <taxon>Spiruroidea</taxon>
        <taxon>Gongylonematidae</taxon>
        <taxon>Gongylonema</taxon>
    </lineage>
</organism>
<sequence length="151" mass="16307">MVSRWIQIRRSRTGFLDAGEGSSISTLQSEQIFPKFNPLVFAAPAFCDVLATSIMYIGLNLTQASSFQMLRGAVIIFTGLFSVAFLGSYLQGAVIIFTGLFSVAFLGSYLQGFRWFGMGLVTVGLVIVGVGDIIFDENPKDDINGIITDGS</sequence>
<dbReference type="EMBL" id="UYRT01078590">
    <property type="protein sequence ID" value="VDN18840.1"/>
    <property type="molecule type" value="Genomic_DNA"/>
</dbReference>
<accession>A0A183DRZ3</accession>
<reference evidence="4" key="1">
    <citation type="submission" date="2016-06" db="UniProtKB">
        <authorList>
            <consortium name="WormBaseParasite"/>
        </authorList>
    </citation>
    <scope>IDENTIFICATION</scope>
</reference>
<dbReference type="PANTHER" id="PTHR13146:SF0">
    <property type="entry name" value="SOLUTE CARRIER FAMILY 35 MEMBER F6"/>
    <property type="match status" value="1"/>
</dbReference>
<keyword evidence="1" id="KW-0472">Membrane</keyword>
<gene>
    <name evidence="2" type="ORF">GPUH_LOCUS11484</name>
</gene>
<reference evidence="2 3" key="2">
    <citation type="submission" date="2018-11" db="EMBL/GenBank/DDBJ databases">
        <authorList>
            <consortium name="Pathogen Informatics"/>
        </authorList>
    </citation>
    <scope>NUCLEOTIDE SEQUENCE [LARGE SCALE GENOMIC DNA]</scope>
</reference>
<feature type="transmembrane region" description="Helical" evidence="1">
    <location>
        <begin position="39"/>
        <end position="57"/>
    </location>
</feature>
<dbReference type="WBParaSite" id="GPUH_0001149801-mRNA-1">
    <property type="protein sequence ID" value="GPUH_0001149801-mRNA-1"/>
    <property type="gene ID" value="GPUH_0001149801"/>
</dbReference>
<evidence type="ECO:0000313" key="2">
    <source>
        <dbReference type="EMBL" id="VDN18840.1"/>
    </source>
</evidence>
<keyword evidence="1" id="KW-0812">Transmembrane</keyword>
<keyword evidence="1" id="KW-1133">Transmembrane helix</keyword>
<dbReference type="OrthoDB" id="29773at2759"/>
<name>A0A183DRZ3_9BILA</name>
<evidence type="ECO:0000256" key="1">
    <source>
        <dbReference type="SAM" id="Phobius"/>
    </source>
</evidence>
<dbReference type="PANTHER" id="PTHR13146">
    <property type="match status" value="1"/>
</dbReference>
<dbReference type="Proteomes" id="UP000271098">
    <property type="component" value="Unassembled WGS sequence"/>
</dbReference>
<evidence type="ECO:0000313" key="4">
    <source>
        <dbReference type="WBParaSite" id="GPUH_0001149801-mRNA-1"/>
    </source>
</evidence>
<feature type="transmembrane region" description="Helical" evidence="1">
    <location>
        <begin position="116"/>
        <end position="135"/>
    </location>
</feature>
<proteinExistence type="predicted"/>
<dbReference type="GO" id="GO:0016020">
    <property type="term" value="C:membrane"/>
    <property type="evidence" value="ECO:0007669"/>
    <property type="project" value="TreeGrafter"/>
</dbReference>
<protein>
    <submittedName>
        <fullName evidence="4">EamA domain-containing protein</fullName>
    </submittedName>
</protein>
<keyword evidence="3" id="KW-1185">Reference proteome</keyword>
<feature type="transmembrane region" description="Helical" evidence="1">
    <location>
        <begin position="69"/>
        <end position="86"/>
    </location>
</feature>